<dbReference type="InterPro" id="IPR043702">
    <property type="entry name" value="Lipid_II_synth_GatD"/>
</dbReference>
<evidence type="ECO:0000256" key="1">
    <source>
        <dbReference type="ARBA" id="ARBA00022962"/>
    </source>
</evidence>
<accession>A0ABX1SCH9</accession>
<dbReference type="HAMAP" id="MF_02213">
    <property type="entry name" value="Lipid_II_synth_GatD"/>
    <property type="match status" value="1"/>
</dbReference>
<dbReference type="InterPro" id="IPR029062">
    <property type="entry name" value="Class_I_gatase-like"/>
</dbReference>
<comment type="similarity">
    <text evidence="2">Belongs to the CobB/CobQ family. GatD subfamily.</text>
</comment>
<dbReference type="SUPFAM" id="SSF52317">
    <property type="entry name" value="Class I glutamine amidotransferase-like"/>
    <property type="match status" value="1"/>
</dbReference>
<dbReference type="Proteomes" id="UP000820669">
    <property type="component" value="Unassembled WGS sequence"/>
</dbReference>
<proteinExistence type="inferred from homology"/>
<dbReference type="EC" id="6.3.5.13" evidence="2"/>
<dbReference type="Pfam" id="PF07685">
    <property type="entry name" value="GATase_3"/>
    <property type="match status" value="1"/>
</dbReference>
<gene>
    <name evidence="2" type="primary">gatD</name>
    <name evidence="5" type="ORF">HF526_18475</name>
</gene>
<dbReference type="EMBL" id="JAAXLA010000034">
    <property type="protein sequence ID" value="NMH99281.1"/>
    <property type="molecule type" value="Genomic_DNA"/>
</dbReference>
<keyword evidence="2" id="KW-0573">Peptidoglycan synthesis</keyword>
<dbReference type="RefSeq" id="WP_169382771.1">
    <property type="nucleotide sequence ID" value="NZ_JAAXLA010000034.1"/>
</dbReference>
<dbReference type="InterPro" id="IPR033949">
    <property type="entry name" value="CobQ_GATase1"/>
</dbReference>
<name>A0ABX1SCH9_9PSEU</name>
<reference evidence="5 6" key="1">
    <citation type="submission" date="2020-04" db="EMBL/GenBank/DDBJ databases">
        <authorList>
            <person name="Klaysubun C."/>
            <person name="Duangmal K."/>
            <person name="Lipun K."/>
        </authorList>
    </citation>
    <scope>NUCLEOTIDE SEQUENCE [LARGE SCALE GENOMIC DNA]</scope>
    <source>
        <strain evidence="5 6">K10HN5</strain>
    </source>
</reference>
<dbReference type="CDD" id="cd01750">
    <property type="entry name" value="GATase1_CobQ"/>
    <property type="match status" value="1"/>
</dbReference>
<evidence type="ECO:0000313" key="5">
    <source>
        <dbReference type="EMBL" id="NMH99281.1"/>
    </source>
</evidence>
<feature type="active site" evidence="2">
    <location>
        <position position="196"/>
    </location>
</feature>
<feature type="compositionally biased region" description="Low complexity" evidence="3">
    <location>
        <begin position="250"/>
        <end position="263"/>
    </location>
</feature>
<comment type="catalytic activity">
    <reaction evidence="2">
        <text>L-glutamine + H2O = L-glutamate + NH4(+)</text>
        <dbReference type="Rhea" id="RHEA:15889"/>
        <dbReference type="ChEBI" id="CHEBI:15377"/>
        <dbReference type="ChEBI" id="CHEBI:28938"/>
        <dbReference type="ChEBI" id="CHEBI:29985"/>
        <dbReference type="ChEBI" id="CHEBI:58359"/>
        <dbReference type="EC" id="3.5.1.2"/>
    </reaction>
</comment>
<comment type="pathway">
    <text evidence="2">Cell wall biogenesis; peptidoglycan biosynthesis.</text>
</comment>
<sequence length="272" mass="28747">MCADSTVVIAQLFPDLLGTYGDSGNAAVLQRRLEWRGILSRVLPVTAEDPIPASCDVYLLGGGEDAAQRLAVERLVRYGAELRQAVERGAPALAVCAGMQILGREFAGAQGEPLPGMGLLDLVTTPRRQRAVGEVVVEPDRALLDEPLTGFENHRGATRLGPAARPLGRVRAGVGNGAGIPVDGAVQGRVLGTYLHGPVLARNPQLADLLLGWVVGEPLAPLPIPAVEELRRTRLGSRLGRRRESAHRSPAGPDADGADPAPGWRVHPRRSA</sequence>
<dbReference type="PANTHER" id="PTHR21343">
    <property type="entry name" value="DETHIOBIOTIN SYNTHETASE"/>
    <property type="match status" value="1"/>
</dbReference>
<dbReference type="PROSITE" id="PS51274">
    <property type="entry name" value="GATASE_COBBQ"/>
    <property type="match status" value="1"/>
</dbReference>
<evidence type="ECO:0000259" key="4">
    <source>
        <dbReference type="Pfam" id="PF07685"/>
    </source>
</evidence>
<dbReference type="PANTHER" id="PTHR21343:SF9">
    <property type="entry name" value="LIPID II ISOGLUTAMINYL SYNTHASE (GLUTAMINE-HYDROLYZING) SUBUNIT GATD"/>
    <property type="match status" value="1"/>
</dbReference>
<protein>
    <recommendedName>
        <fullName evidence="2">Lipid II isoglutaminyl synthase (glutamine-hydrolyzing) subunit GatD</fullName>
        <ecNumber evidence="2">6.3.5.13</ecNumber>
    </recommendedName>
    <alternativeName>
        <fullName evidence="2">Lipid II isoglutaminyl synthase glutaminase subunit</fullName>
        <ecNumber evidence="2">3.5.1.2</ecNumber>
    </alternativeName>
</protein>
<comment type="function">
    <text evidence="2">The lipid II isoglutaminyl synthase complex catalyzes the formation of alpha-D-isoglutamine in the cell wall lipid II stem peptide. The GatD subunit catalyzes the hydrolysis of glutamine to glutamate and ammonia. The resulting ammonia molecule is channeled to the active site of MurT.</text>
</comment>
<keyword evidence="2" id="KW-0133">Cell shape</keyword>
<dbReference type="EC" id="3.5.1.2" evidence="2"/>
<keyword evidence="2" id="KW-0378">Hydrolase</keyword>
<comment type="catalytic activity">
    <reaction evidence="2">
        <text>beta-D-GlcNAc-(1-&gt;4)-Mur2Ac(oyl-L-Ala-gamma-D-Glu-L-Lys-D-Ala-D-Ala)-di-trans,octa-cis-undecaprenyl diphosphate + L-glutamine + ATP + H2O = beta-D-GlcNAc-(1-&gt;4)-Mur2Ac(oyl-L-Ala-D-isoglutaminyl-L-Lys-D-Ala-D-Ala)-di-trans,octa-cis-undecaprenyl diphosphate + L-glutamate + ADP + phosphate + H(+)</text>
        <dbReference type="Rhea" id="RHEA:57928"/>
        <dbReference type="ChEBI" id="CHEBI:15377"/>
        <dbReference type="ChEBI" id="CHEBI:15378"/>
        <dbReference type="ChEBI" id="CHEBI:29985"/>
        <dbReference type="ChEBI" id="CHEBI:30616"/>
        <dbReference type="ChEBI" id="CHEBI:43474"/>
        <dbReference type="ChEBI" id="CHEBI:58359"/>
        <dbReference type="ChEBI" id="CHEBI:60033"/>
        <dbReference type="ChEBI" id="CHEBI:62233"/>
        <dbReference type="ChEBI" id="CHEBI:456216"/>
        <dbReference type="EC" id="6.3.5.13"/>
    </reaction>
</comment>
<keyword evidence="2" id="KW-0961">Cell wall biogenesis/degradation</keyword>
<keyword evidence="2" id="KW-0436">Ligase</keyword>
<evidence type="ECO:0000313" key="6">
    <source>
        <dbReference type="Proteomes" id="UP000820669"/>
    </source>
</evidence>
<dbReference type="Gene3D" id="3.40.50.880">
    <property type="match status" value="1"/>
</dbReference>
<feature type="region of interest" description="Disordered" evidence="3">
    <location>
        <begin position="236"/>
        <end position="272"/>
    </location>
</feature>
<evidence type="ECO:0000256" key="3">
    <source>
        <dbReference type="SAM" id="MobiDB-lite"/>
    </source>
</evidence>
<organism evidence="5 6">
    <name type="scientific">Pseudonocardia acidicola</name>
    <dbReference type="NCBI Taxonomy" id="2724939"/>
    <lineage>
        <taxon>Bacteria</taxon>
        <taxon>Bacillati</taxon>
        <taxon>Actinomycetota</taxon>
        <taxon>Actinomycetes</taxon>
        <taxon>Pseudonocardiales</taxon>
        <taxon>Pseudonocardiaceae</taxon>
        <taxon>Pseudonocardia</taxon>
    </lineage>
</organism>
<keyword evidence="6" id="KW-1185">Reference proteome</keyword>
<comment type="subunit">
    <text evidence="2">Forms a heterodimer with MurT.</text>
</comment>
<feature type="domain" description="CobB/CobQ-like glutamine amidotransferase" evidence="4">
    <location>
        <begin position="9"/>
        <end position="203"/>
    </location>
</feature>
<keyword evidence="1 2" id="KW-0315">Glutamine amidotransferase</keyword>
<dbReference type="InterPro" id="IPR011698">
    <property type="entry name" value="GATase_3"/>
</dbReference>
<feature type="active site" description="Nucleophile" evidence="2">
    <location>
        <position position="96"/>
    </location>
</feature>
<feature type="binding site" evidence="2">
    <location>
        <position position="130"/>
    </location>
    <ligand>
        <name>substrate</name>
    </ligand>
</feature>
<comment type="caution">
    <text evidence="5">The sequence shown here is derived from an EMBL/GenBank/DDBJ whole genome shotgun (WGS) entry which is preliminary data.</text>
</comment>
<evidence type="ECO:0000256" key="2">
    <source>
        <dbReference type="HAMAP-Rule" id="MF_02213"/>
    </source>
</evidence>